<dbReference type="InterPro" id="IPR001638">
    <property type="entry name" value="Solute-binding_3/MltF_N"/>
</dbReference>
<protein>
    <submittedName>
        <fullName evidence="3">Transporter substrate-binding domain-containing protein</fullName>
    </submittedName>
</protein>
<feature type="domain" description="Solute-binding protein family 3/N-terminal" evidence="2">
    <location>
        <begin position="41"/>
        <end position="235"/>
    </location>
</feature>
<evidence type="ECO:0000256" key="1">
    <source>
        <dbReference type="SAM" id="SignalP"/>
    </source>
</evidence>
<dbReference type="Gene3D" id="3.40.190.10">
    <property type="entry name" value="Periplasmic binding protein-like II"/>
    <property type="match status" value="2"/>
</dbReference>
<name>A0A5C7VR72_AQUAC</name>
<keyword evidence="1" id="KW-0732">Signal</keyword>
<evidence type="ECO:0000313" key="3">
    <source>
        <dbReference type="EMBL" id="TXI27033.1"/>
    </source>
</evidence>
<comment type="caution">
    <text evidence="3">The sequence shown here is derived from an EMBL/GenBank/DDBJ whole genome shotgun (WGS) entry which is preliminary data.</text>
</comment>
<feature type="signal peptide" evidence="1">
    <location>
        <begin position="1"/>
        <end position="19"/>
    </location>
</feature>
<reference evidence="3 4" key="1">
    <citation type="submission" date="2018-09" db="EMBL/GenBank/DDBJ databases">
        <title>Metagenome Assembled Genomes from an Advanced Water Purification Facility.</title>
        <authorList>
            <person name="Stamps B.W."/>
            <person name="Spear J.R."/>
        </authorList>
    </citation>
    <scope>NUCLEOTIDE SEQUENCE [LARGE SCALE GENOMIC DNA]</scope>
    <source>
        <strain evidence="3">Bin_52_1</strain>
    </source>
</reference>
<gene>
    <name evidence="3" type="ORF">E6Q69_18625</name>
</gene>
<dbReference type="SUPFAM" id="SSF53850">
    <property type="entry name" value="Periplasmic binding protein-like II"/>
    <property type="match status" value="1"/>
</dbReference>
<organism evidence="3 4">
    <name type="scientific">Aquipseudomonas alcaligenes</name>
    <name type="common">Pseudomonas alcaligenes</name>
    <dbReference type="NCBI Taxonomy" id="43263"/>
    <lineage>
        <taxon>Bacteria</taxon>
        <taxon>Pseudomonadati</taxon>
        <taxon>Pseudomonadota</taxon>
        <taxon>Gammaproteobacteria</taxon>
        <taxon>Pseudomonadales</taxon>
        <taxon>Pseudomonadaceae</taxon>
        <taxon>Aquipseudomonas</taxon>
    </lineage>
</organism>
<dbReference type="EMBL" id="SSFO01000315">
    <property type="protein sequence ID" value="TXI27033.1"/>
    <property type="molecule type" value="Genomic_DNA"/>
</dbReference>
<dbReference type="Pfam" id="PF00497">
    <property type="entry name" value="SBP_bac_3"/>
    <property type="match status" value="1"/>
</dbReference>
<evidence type="ECO:0000313" key="4">
    <source>
        <dbReference type="Proteomes" id="UP000321110"/>
    </source>
</evidence>
<sequence>MRAWLLGLLLCLGGFGVQAGEPLPAQVNLVSEHWVGHTNADGSGLAWEIMRVVFEPAGVKMNYRLVPYTRAIGLVQRGEADAWLGSYRDEISERIIYPRSPYDADRIVALSLRSAPEATLQNIGRYRLAWMRGYDYQHYLPGVQHFQEIQRRVGILRMLELGHADFYLDASTEVEEVLHEGSDPALFRTTELIRLPLYAGFADTPRGRALVELFDRRMAELLRDGELRPIFRRWQQPYPFDEDMEIPDASP</sequence>
<feature type="chain" id="PRO_5023073678" evidence="1">
    <location>
        <begin position="20"/>
        <end position="251"/>
    </location>
</feature>
<accession>A0A5C7VR72</accession>
<dbReference type="Proteomes" id="UP000321110">
    <property type="component" value="Unassembled WGS sequence"/>
</dbReference>
<evidence type="ECO:0000259" key="2">
    <source>
        <dbReference type="Pfam" id="PF00497"/>
    </source>
</evidence>
<proteinExistence type="predicted"/>
<dbReference type="AlphaFoldDB" id="A0A5C7VR72"/>